<evidence type="ECO:0000256" key="1">
    <source>
        <dbReference type="SAM" id="MobiDB-lite"/>
    </source>
</evidence>
<comment type="caution">
    <text evidence="3">The sequence shown here is derived from an EMBL/GenBank/DDBJ whole genome shotgun (WGS) entry which is preliminary data.</text>
</comment>
<dbReference type="InterPro" id="IPR000182">
    <property type="entry name" value="GNAT_dom"/>
</dbReference>
<feature type="region of interest" description="Disordered" evidence="1">
    <location>
        <begin position="186"/>
        <end position="219"/>
    </location>
</feature>
<dbReference type="RefSeq" id="WP_035929697.1">
    <property type="nucleotide sequence ID" value="NZ_JSUH01000016.1"/>
</dbReference>
<reference evidence="3 4" key="1">
    <citation type="journal article" date="2003" name="Int. J. Syst. Evol. Microbiol.">
        <title>Kocuria polaris sp. nov., an orange-pigmented psychrophilic bacterium isolated from an Antarctic cyanobacterial mat sample.</title>
        <authorList>
            <person name="Reddy G.S."/>
            <person name="Prakash J.S."/>
            <person name="Prabahar V."/>
            <person name="Matsumoto G.I."/>
            <person name="Stackebrandt E."/>
            <person name="Shivaji S."/>
        </authorList>
    </citation>
    <scope>NUCLEOTIDE SEQUENCE [LARGE SCALE GENOMIC DNA]</scope>
    <source>
        <strain evidence="3 4">CMS 76or</strain>
    </source>
</reference>
<gene>
    <name evidence="3" type="ORF">GY22_15340</name>
</gene>
<dbReference type="PANTHER" id="PTHR43792">
    <property type="entry name" value="GNAT FAMILY, PUTATIVE (AFU_ORTHOLOGUE AFUA_3G00765)-RELATED-RELATED"/>
    <property type="match status" value="1"/>
</dbReference>
<dbReference type="InterPro" id="IPR016181">
    <property type="entry name" value="Acyl_CoA_acyltransferase"/>
</dbReference>
<dbReference type="AlphaFoldDB" id="A0A0A6VN42"/>
<dbReference type="EMBL" id="JSUH01000016">
    <property type="protein sequence ID" value="KHD96510.1"/>
    <property type="molecule type" value="Genomic_DNA"/>
</dbReference>
<dbReference type="GO" id="GO:0016747">
    <property type="term" value="F:acyltransferase activity, transferring groups other than amino-acyl groups"/>
    <property type="evidence" value="ECO:0007669"/>
    <property type="project" value="InterPro"/>
</dbReference>
<dbReference type="Gene3D" id="3.40.630.30">
    <property type="match status" value="1"/>
</dbReference>
<dbReference type="SUPFAM" id="SSF55729">
    <property type="entry name" value="Acyl-CoA N-acyltransferases (Nat)"/>
    <property type="match status" value="1"/>
</dbReference>
<feature type="domain" description="N-acetyltransferase" evidence="2">
    <location>
        <begin position="21"/>
        <end position="185"/>
    </location>
</feature>
<evidence type="ECO:0000313" key="3">
    <source>
        <dbReference type="EMBL" id="KHD96510.1"/>
    </source>
</evidence>
<dbReference type="Pfam" id="PF13302">
    <property type="entry name" value="Acetyltransf_3"/>
    <property type="match status" value="1"/>
</dbReference>
<dbReference type="PROSITE" id="PS51186">
    <property type="entry name" value="GNAT"/>
    <property type="match status" value="1"/>
</dbReference>
<keyword evidence="3" id="KW-0808">Transferase</keyword>
<accession>A0A0A6VN42</accession>
<dbReference type="InterPro" id="IPR051531">
    <property type="entry name" value="N-acetyltransferase"/>
</dbReference>
<proteinExistence type="predicted"/>
<organism evidence="3 4">
    <name type="scientific">Kocuria rosea subsp. polaris</name>
    <dbReference type="NCBI Taxonomy" id="136273"/>
    <lineage>
        <taxon>Bacteria</taxon>
        <taxon>Bacillati</taxon>
        <taxon>Actinomycetota</taxon>
        <taxon>Actinomycetes</taxon>
        <taxon>Micrococcales</taxon>
        <taxon>Micrococcaceae</taxon>
        <taxon>Kocuria</taxon>
    </lineage>
</organism>
<dbReference type="Proteomes" id="UP000030466">
    <property type="component" value="Unassembled WGS sequence"/>
</dbReference>
<dbReference type="OrthoDB" id="9795188at2"/>
<keyword evidence="4" id="KW-1185">Reference proteome</keyword>
<sequence>MPVRPDGAEDYDVPVLTDGTVVLRRLEERDVPQLARNCADPAAAEFTTVPLGYTEADARWYVEEFVPAAWRAGREYNWAVADARTDRLHGTVGLNALRGTTADIGLNFGPHARGTGAAEAACRLLLEHAFGRLGLTYAYWMAKVPNWASRKLAWRLGFRSPVRIDGFMEQRGASVDAWILTLGAEDPRSPQAPWDGPPSPAAAPAEEPGGPHRPVPPRP</sequence>
<name>A0A0A6VN42_KOCRO</name>
<evidence type="ECO:0000259" key="2">
    <source>
        <dbReference type="PROSITE" id="PS51186"/>
    </source>
</evidence>
<evidence type="ECO:0000313" key="4">
    <source>
        <dbReference type="Proteomes" id="UP000030466"/>
    </source>
</evidence>
<protein>
    <submittedName>
        <fullName evidence="3">Acetyltransferase</fullName>
    </submittedName>
</protein>